<dbReference type="InterPro" id="IPR011990">
    <property type="entry name" value="TPR-like_helical_dom_sf"/>
</dbReference>
<dbReference type="AlphaFoldDB" id="A0A9W9XPY0"/>
<dbReference type="InterPro" id="IPR053137">
    <property type="entry name" value="NLR-like"/>
</dbReference>
<organism evidence="1 2">
    <name type="scientific">Penicillium fimorum</name>
    <dbReference type="NCBI Taxonomy" id="1882269"/>
    <lineage>
        <taxon>Eukaryota</taxon>
        <taxon>Fungi</taxon>
        <taxon>Dikarya</taxon>
        <taxon>Ascomycota</taxon>
        <taxon>Pezizomycotina</taxon>
        <taxon>Eurotiomycetes</taxon>
        <taxon>Eurotiomycetidae</taxon>
        <taxon>Eurotiales</taxon>
        <taxon>Aspergillaceae</taxon>
        <taxon>Penicillium</taxon>
    </lineage>
</organism>
<dbReference type="Gene3D" id="1.25.40.10">
    <property type="entry name" value="Tetratricopeptide repeat domain"/>
    <property type="match status" value="1"/>
</dbReference>
<gene>
    <name evidence="1" type="ORF">N7463_008983</name>
</gene>
<dbReference type="OrthoDB" id="5986190at2759"/>
<evidence type="ECO:0000313" key="2">
    <source>
        <dbReference type="Proteomes" id="UP001149954"/>
    </source>
</evidence>
<reference evidence="1" key="2">
    <citation type="journal article" date="2023" name="IMA Fungus">
        <title>Comparative genomic study of the Penicillium genus elucidates a diverse pangenome and 15 lateral gene transfer events.</title>
        <authorList>
            <person name="Petersen C."/>
            <person name="Sorensen T."/>
            <person name="Nielsen M.R."/>
            <person name="Sondergaard T.E."/>
            <person name="Sorensen J.L."/>
            <person name="Fitzpatrick D.A."/>
            <person name="Frisvad J.C."/>
            <person name="Nielsen K.L."/>
        </authorList>
    </citation>
    <scope>NUCLEOTIDE SEQUENCE</scope>
    <source>
        <strain evidence="1">IBT 29495</strain>
    </source>
</reference>
<dbReference type="PANTHER" id="PTHR46082">
    <property type="entry name" value="ATP/GTP-BINDING PROTEIN-RELATED"/>
    <property type="match status" value="1"/>
</dbReference>
<evidence type="ECO:0000313" key="1">
    <source>
        <dbReference type="EMBL" id="KAJ5496996.1"/>
    </source>
</evidence>
<dbReference type="Proteomes" id="UP001149954">
    <property type="component" value="Unassembled WGS sequence"/>
</dbReference>
<protein>
    <recommendedName>
        <fullName evidence="3">Kinesin light chain</fullName>
    </recommendedName>
</protein>
<evidence type="ECO:0008006" key="3">
    <source>
        <dbReference type="Google" id="ProtNLM"/>
    </source>
</evidence>
<comment type="caution">
    <text evidence="1">The sequence shown here is derived from an EMBL/GenBank/DDBJ whole genome shotgun (WGS) entry which is preliminary data.</text>
</comment>
<accession>A0A9W9XPY0</accession>
<dbReference type="Pfam" id="PF13374">
    <property type="entry name" value="TPR_10"/>
    <property type="match status" value="1"/>
</dbReference>
<dbReference type="PANTHER" id="PTHR46082:SF11">
    <property type="entry name" value="AAA+ ATPASE DOMAIN-CONTAINING PROTEIN-RELATED"/>
    <property type="match status" value="1"/>
</dbReference>
<sequence>METCKTNLGEDYPSTLASIANLASTYSKQGRWKVAEELEVRVMKTHKTKLGEDHPDTLATIANLASTL</sequence>
<reference evidence="1" key="1">
    <citation type="submission" date="2022-12" db="EMBL/GenBank/DDBJ databases">
        <authorList>
            <person name="Petersen C."/>
        </authorList>
    </citation>
    <scope>NUCLEOTIDE SEQUENCE</scope>
    <source>
        <strain evidence="1">IBT 29495</strain>
    </source>
</reference>
<proteinExistence type="predicted"/>
<dbReference type="EMBL" id="JAPWDS010000005">
    <property type="protein sequence ID" value="KAJ5496996.1"/>
    <property type="molecule type" value="Genomic_DNA"/>
</dbReference>
<name>A0A9W9XPY0_9EURO</name>
<keyword evidence="2" id="KW-1185">Reference proteome</keyword>